<proteinExistence type="predicted"/>
<gene>
    <name evidence="3" type="primary">LOC121394158</name>
</gene>
<feature type="compositionally biased region" description="Polar residues" evidence="1">
    <location>
        <begin position="38"/>
        <end position="47"/>
    </location>
</feature>
<dbReference type="Pfam" id="PF15828">
    <property type="entry name" value="RDD1"/>
    <property type="match status" value="1"/>
</dbReference>
<dbReference type="GeneID" id="121394158"/>
<dbReference type="OMA" id="KQVHIAF"/>
<dbReference type="PANTHER" id="PTHR14680:SF1">
    <property type="entry name" value="REQUIRED FOR DRUG-INDUCED DEATH PROTEIN 1"/>
    <property type="match status" value="1"/>
</dbReference>
<dbReference type="STRING" id="8355.A0A1L8G1B3"/>
<feature type="compositionally biased region" description="Basic and acidic residues" evidence="1">
    <location>
        <begin position="18"/>
        <end position="36"/>
    </location>
</feature>
<feature type="compositionally biased region" description="Basic residues" evidence="1">
    <location>
        <begin position="52"/>
        <end position="65"/>
    </location>
</feature>
<name>A0A1L8G1B3_XENLA</name>
<feature type="compositionally biased region" description="Basic residues" evidence="1">
    <location>
        <begin position="1"/>
        <end position="17"/>
    </location>
</feature>
<dbReference type="RefSeq" id="XP_041420181.1">
    <property type="nucleotide sequence ID" value="XM_041564247.1"/>
</dbReference>
<dbReference type="Proteomes" id="UP000186698">
    <property type="component" value="Chromosome 5S"/>
</dbReference>
<evidence type="ECO:0000313" key="3">
    <source>
        <dbReference type="RefSeq" id="XP_041420181.1"/>
    </source>
</evidence>
<evidence type="ECO:0000313" key="2">
    <source>
        <dbReference type="Proteomes" id="UP000186698"/>
    </source>
</evidence>
<feature type="region of interest" description="Disordered" evidence="1">
    <location>
        <begin position="1"/>
        <end position="94"/>
    </location>
</feature>
<protein>
    <submittedName>
        <fullName evidence="3">Uncharacterized protein C1orf115-like</fullName>
    </submittedName>
</protein>
<dbReference type="CTD" id="121394158"/>
<dbReference type="InterPro" id="IPR031667">
    <property type="entry name" value="RDD1"/>
</dbReference>
<accession>A0A1L8G1B3</accession>
<dbReference type="AlphaFoldDB" id="A0A1L8G1B3"/>
<reference evidence="3" key="1">
    <citation type="submission" date="2025-08" db="UniProtKB">
        <authorList>
            <consortium name="RefSeq"/>
        </authorList>
    </citation>
    <scope>IDENTIFICATION</scope>
    <source>
        <strain evidence="3">J_2021</strain>
        <tissue evidence="3">Erythrocytes</tissue>
    </source>
</reference>
<keyword evidence="2" id="KW-1185">Reference proteome</keyword>
<dbReference type="OrthoDB" id="8904409at2759"/>
<dbReference type="PANTHER" id="PTHR14680">
    <property type="entry name" value="SI:DKEY-126G1.9-RELATED"/>
    <property type="match status" value="1"/>
</dbReference>
<dbReference type="PaxDb" id="8355-A0A1L8G1B3"/>
<sequence length="141" mass="16108">MAGGYKLKRRKRSKYRKLSPEEGKEATCVEENHGKVPQEQQVPQDSESNGKKEKKKKKRSSKKVHLAPLPDRYEPLEETEEREIPQEKSYRRKQKVKKYAKNVGKAVRTGCRFLLIGIQGLANAYSGPTSMTSVVLSSMTR</sequence>
<organism evidence="2 3">
    <name type="scientific">Xenopus laevis</name>
    <name type="common">African clawed frog</name>
    <dbReference type="NCBI Taxonomy" id="8355"/>
    <lineage>
        <taxon>Eukaryota</taxon>
        <taxon>Metazoa</taxon>
        <taxon>Chordata</taxon>
        <taxon>Craniata</taxon>
        <taxon>Vertebrata</taxon>
        <taxon>Euteleostomi</taxon>
        <taxon>Amphibia</taxon>
        <taxon>Batrachia</taxon>
        <taxon>Anura</taxon>
        <taxon>Pipoidea</taxon>
        <taxon>Pipidae</taxon>
        <taxon>Xenopodinae</taxon>
        <taxon>Xenopus</taxon>
        <taxon>Xenopus</taxon>
    </lineage>
</organism>
<evidence type="ECO:0000256" key="1">
    <source>
        <dbReference type="SAM" id="MobiDB-lite"/>
    </source>
</evidence>
<dbReference type="KEGG" id="xla:121394158"/>